<dbReference type="InterPro" id="IPR051532">
    <property type="entry name" value="Ester_Hydrolysis_Enzymes"/>
</dbReference>
<dbReference type="RefSeq" id="WP_380048462.1">
    <property type="nucleotide sequence ID" value="NZ_JBHLTC010000018.1"/>
</dbReference>
<dbReference type="PANTHER" id="PTHR30383">
    <property type="entry name" value="THIOESTERASE 1/PROTEASE 1/LYSOPHOSPHOLIPASE L1"/>
    <property type="match status" value="1"/>
</dbReference>
<organism evidence="3 4">
    <name type="scientific">Kribbella deserti</name>
    <dbReference type="NCBI Taxonomy" id="1926257"/>
    <lineage>
        <taxon>Bacteria</taxon>
        <taxon>Bacillati</taxon>
        <taxon>Actinomycetota</taxon>
        <taxon>Actinomycetes</taxon>
        <taxon>Propionibacteriales</taxon>
        <taxon>Kribbellaceae</taxon>
        <taxon>Kribbella</taxon>
    </lineage>
</organism>
<dbReference type="Gene3D" id="2.60.120.260">
    <property type="entry name" value="Galactose-binding domain-like"/>
    <property type="match status" value="1"/>
</dbReference>
<evidence type="ECO:0000259" key="2">
    <source>
        <dbReference type="PROSITE" id="PS51175"/>
    </source>
</evidence>
<proteinExistence type="predicted"/>
<feature type="domain" description="CBM6" evidence="2">
    <location>
        <begin position="240"/>
        <end position="365"/>
    </location>
</feature>
<dbReference type="InterPro" id="IPR013830">
    <property type="entry name" value="SGNH_hydro"/>
</dbReference>
<feature type="chain" id="PRO_5045572825" evidence="1">
    <location>
        <begin position="28"/>
        <end position="367"/>
    </location>
</feature>
<keyword evidence="4" id="KW-1185">Reference proteome</keyword>
<evidence type="ECO:0000313" key="3">
    <source>
        <dbReference type="EMBL" id="MFC0625741.1"/>
    </source>
</evidence>
<dbReference type="InterPro" id="IPR005084">
    <property type="entry name" value="CBM6"/>
</dbReference>
<accession>A0ABV6QM67</accession>
<dbReference type="SUPFAM" id="SSF52266">
    <property type="entry name" value="SGNH hydrolase"/>
    <property type="match status" value="1"/>
</dbReference>
<evidence type="ECO:0000256" key="1">
    <source>
        <dbReference type="SAM" id="SignalP"/>
    </source>
</evidence>
<dbReference type="InterPro" id="IPR008979">
    <property type="entry name" value="Galactose-bd-like_sf"/>
</dbReference>
<sequence>MPLNLRPATGVRLASVLASVLTSVLLAAGPAPSKPAASAVALKVMPMGSSTTAGSIPGGYRSDLYWMLTSAGRPVDFVGAVTDTGPAQLPDRDHEGHGGYVIDQLTAIATARMQTYQPDAVLLHAGANDVLQNRDLANAPTRLETLIDTLLAVKPDAAVYVSTVGPLGDPAANARAATYNNAIAWVVQKKIDQGRTVKFVDLRGALLASDVGADKIHLTHSGNTKLASRWYAALAGTPIARVEAETATFSPAVGGTAPHAASTPNASANGKAGWIDEPGEWAEVTVNAPYAGAFRIFVRGGNGTTTPCAHTLTVNGGQSRTITYPPYGWENWTVQAQDVTLTAGPNKLRFAKHTCYAELDSIDLTLR</sequence>
<evidence type="ECO:0000313" key="4">
    <source>
        <dbReference type="Proteomes" id="UP001589890"/>
    </source>
</evidence>
<dbReference type="EMBL" id="JBHLTC010000018">
    <property type="protein sequence ID" value="MFC0625741.1"/>
    <property type="molecule type" value="Genomic_DNA"/>
</dbReference>
<protein>
    <submittedName>
        <fullName evidence="3">GDSL-type esterase/lipase family protein</fullName>
    </submittedName>
</protein>
<dbReference type="PANTHER" id="PTHR30383:SF5">
    <property type="entry name" value="SGNH HYDROLASE-TYPE ESTERASE DOMAIN-CONTAINING PROTEIN"/>
    <property type="match status" value="1"/>
</dbReference>
<gene>
    <name evidence="3" type="ORF">ACFFGN_16810</name>
</gene>
<feature type="signal peptide" evidence="1">
    <location>
        <begin position="1"/>
        <end position="27"/>
    </location>
</feature>
<reference evidence="3 4" key="1">
    <citation type="submission" date="2024-09" db="EMBL/GenBank/DDBJ databases">
        <authorList>
            <person name="Sun Q."/>
            <person name="Mori K."/>
        </authorList>
    </citation>
    <scope>NUCLEOTIDE SEQUENCE [LARGE SCALE GENOMIC DNA]</scope>
    <source>
        <strain evidence="3 4">CGMCC 1.15906</strain>
    </source>
</reference>
<comment type="caution">
    <text evidence="3">The sequence shown here is derived from an EMBL/GenBank/DDBJ whole genome shotgun (WGS) entry which is preliminary data.</text>
</comment>
<dbReference type="CDD" id="cd01833">
    <property type="entry name" value="XynB_like"/>
    <property type="match status" value="1"/>
</dbReference>
<dbReference type="InterPro" id="IPR036514">
    <property type="entry name" value="SGNH_hydro_sf"/>
</dbReference>
<name>A0ABV6QM67_9ACTN</name>
<dbReference type="Proteomes" id="UP001589890">
    <property type="component" value="Unassembled WGS sequence"/>
</dbReference>
<dbReference type="Pfam" id="PF13472">
    <property type="entry name" value="Lipase_GDSL_2"/>
    <property type="match status" value="1"/>
</dbReference>
<keyword evidence="1" id="KW-0732">Signal</keyword>
<dbReference type="Gene3D" id="3.40.50.1110">
    <property type="entry name" value="SGNH hydrolase"/>
    <property type="match status" value="1"/>
</dbReference>
<dbReference type="PROSITE" id="PS51175">
    <property type="entry name" value="CBM6"/>
    <property type="match status" value="1"/>
</dbReference>
<dbReference type="SUPFAM" id="SSF49785">
    <property type="entry name" value="Galactose-binding domain-like"/>
    <property type="match status" value="1"/>
</dbReference>